<gene>
    <name evidence="2" type="ORF">E3O65_13510</name>
</gene>
<keyword evidence="1" id="KW-0732">Signal</keyword>
<comment type="caution">
    <text evidence="2">The sequence shown here is derived from an EMBL/GenBank/DDBJ whole genome shotgun (WGS) entry which is preliminary data.</text>
</comment>
<evidence type="ECO:0000313" key="3">
    <source>
        <dbReference type="Proteomes" id="UP000298355"/>
    </source>
</evidence>
<reference evidence="2 3" key="1">
    <citation type="submission" date="2019-03" db="EMBL/GenBank/DDBJ databases">
        <title>Genomics of glacier-inhabiting Cryobacterium strains.</title>
        <authorList>
            <person name="Liu Q."/>
            <person name="Xin Y.-H."/>
        </authorList>
    </citation>
    <scope>NUCLEOTIDE SEQUENCE [LARGE SCALE GENOMIC DNA]</scope>
    <source>
        <strain evidence="2 3">TMT4-23</strain>
    </source>
</reference>
<evidence type="ECO:0008006" key="4">
    <source>
        <dbReference type="Google" id="ProtNLM"/>
    </source>
</evidence>
<feature type="signal peptide" evidence="1">
    <location>
        <begin position="1"/>
        <end position="29"/>
    </location>
</feature>
<name>A0ABY2IWU6_9MICO</name>
<dbReference type="EMBL" id="SOGJ01000027">
    <property type="protein sequence ID" value="TFC96378.1"/>
    <property type="molecule type" value="Genomic_DNA"/>
</dbReference>
<protein>
    <recommendedName>
        <fullName evidence="4">CHRD domain-containing protein</fullName>
    </recommendedName>
</protein>
<evidence type="ECO:0000313" key="2">
    <source>
        <dbReference type="EMBL" id="TFC96378.1"/>
    </source>
</evidence>
<keyword evidence="3" id="KW-1185">Reference proteome</keyword>
<dbReference type="Proteomes" id="UP000298355">
    <property type="component" value="Unassembled WGS sequence"/>
</dbReference>
<feature type="chain" id="PRO_5045581910" description="CHRD domain-containing protein" evidence="1">
    <location>
        <begin position="30"/>
        <end position="232"/>
    </location>
</feature>
<dbReference type="RefSeq" id="WP_134364256.1">
    <property type="nucleotide sequence ID" value="NZ_SOGJ01000027.1"/>
</dbReference>
<evidence type="ECO:0000256" key="1">
    <source>
        <dbReference type="SAM" id="SignalP"/>
    </source>
</evidence>
<accession>A0ABY2IWU6</accession>
<organism evidence="2 3">
    <name type="scientific">Cryobacterium breve</name>
    <dbReference type="NCBI Taxonomy" id="1259258"/>
    <lineage>
        <taxon>Bacteria</taxon>
        <taxon>Bacillati</taxon>
        <taxon>Actinomycetota</taxon>
        <taxon>Actinomycetes</taxon>
        <taxon>Micrococcales</taxon>
        <taxon>Microbacteriaceae</taxon>
        <taxon>Cryobacterium</taxon>
    </lineage>
</organism>
<sequence>MKRHSIGILGVSTVALFAAAVLGSGAAQAQTTQLERTPKTVTLTANLAELNGSGASGTATATVRNQKIKHIEVHASGLTPDAPHAQHIHYGNQALNECPTIALDRNGDGRLNTVEGIPAYGPVVVSLTTTGDTSPASFLDVTRFPVSESGSYHYSRDNLHITKVAGTGYPGPSGTGTAKEIADSIREGEGVVVIHGVDYNGNGEYDFSRGASELDPNLPAEATDPAACGILE</sequence>
<proteinExistence type="predicted"/>